<dbReference type="CDD" id="cd09917">
    <property type="entry name" value="F-box_SF"/>
    <property type="match status" value="1"/>
</dbReference>
<keyword evidence="3" id="KW-1185">Reference proteome</keyword>
<feature type="domain" description="F-box" evidence="1">
    <location>
        <begin position="63"/>
        <end position="96"/>
    </location>
</feature>
<sequence length="98" mass="11008">MRNRGDDGCLPRPQGRQRRLHQRAAPLALHRPSSWCDSPLGHQVLGLRCDSPEPEVDESESDLLPASCMWEVLRRLPPASLLAAAGVCKSWRDTTRRL</sequence>
<gene>
    <name evidence="2" type="ORF">Tsubulata_006027</name>
</gene>
<accession>A0A9Q0GAT1</accession>
<name>A0A9Q0GAT1_9ROSI</name>
<evidence type="ECO:0000313" key="3">
    <source>
        <dbReference type="Proteomes" id="UP001141552"/>
    </source>
</evidence>
<dbReference type="AlphaFoldDB" id="A0A9Q0GAT1"/>
<dbReference type="EMBL" id="JAKUCV010001432">
    <property type="protein sequence ID" value="KAJ4846402.1"/>
    <property type="molecule type" value="Genomic_DNA"/>
</dbReference>
<reference evidence="2" key="2">
    <citation type="journal article" date="2023" name="Plants (Basel)">
        <title>Annotation of the Turnera subulata (Passifloraceae) Draft Genome Reveals the S-Locus Evolved after the Divergence of Turneroideae from Passifloroideae in a Stepwise Manner.</title>
        <authorList>
            <person name="Henning P.M."/>
            <person name="Roalson E.H."/>
            <person name="Mir W."/>
            <person name="McCubbin A.G."/>
            <person name="Shore J.S."/>
        </authorList>
    </citation>
    <scope>NUCLEOTIDE SEQUENCE</scope>
    <source>
        <strain evidence="2">F60SS</strain>
    </source>
</reference>
<organism evidence="2 3">
    <name type="scientific">Turnera subulata</name>
    <dbReference type="NCBI Taxonomy" id="218843"/>
    <lineage>
        <taxon>Eukaryota</taxon>
        <taxon>Viridiplantae</taxon>
        <taxon>Streptophyta</taxon>
        <taxon>Embryophyta</taxon>
        <taxon>Tracheophyta</taxon>
        <taxon>Spermatophyta</taxon>
        <taxon>Magnoliopsida</taxon>
        <taxon>eudicotyledons</taxon>
        <taxon>Gunneridae</taxon>
        <taxon>Pentapetalae</taxon>
        <taxon>rosids</taxon>
        <taxon>fabids</taxon>
        <taxon>Malpighiales</taxon>
        <taxon>Passifloraceae</taxon>
        <taxon>Turnera</taxon>
    </lineage>
</organism>
<dbReference type="Pfam" id="PF00646">
    <property type="entry name" value="F-box"/>
    <property type="match status" value="1"/>
</dbReference>
<comment type="caution">
    <text evidence="2">The sequence shown here is derived from an EMBL/GenBank/DDBJ whole genome shotgun (WGS) entry which is preliminary data.</text>
</comment>
<dbReference type="InterPro" id="IPR001810">
    <property type="entry name" value="F-box_dom"/>
</dbReference>
<evidence type="ECO:0000259" key="1">
    <source>
        <dbReference type="Pfam" id="PF00646"/>
    </source>
</evidence>
<dbReference type="InterPro" id="IPR036047">
    <property type="entry name" value="F-box-like_dom_sf"/>
</dbReference>
<evidence type="ECO:0000313" key="2">
    <source>
        <dbReference type="EMBL" id="KAJ4846402.1"/>
    </source>
</evidence>
<dbReference type="SUPFAM" id="SSF81383">
    <property type="entry name" value="F-box domain"/>
    <property type="match status" value="1"/>
</dbReference>
<reference evidence="2" key="1">
    <citation type="submission" date="2022-02" db="EMBL/GenBank/DDBJ databases">
        <authorList>
            <person name="Henning P.M."/>
            <person name="McCubbin A.G."/>
            <person name="Shore J.S."/>
        </authorList>
    </citation>
    <scope>NUCLEOTIDE SEQUENCE</scope>
    <source>
        <strain evidence="2">F60SS</strain>
        <tissue evidence="2">Leaves</tissue>
    </source>
</reference>
<protein>
    <recommendedName>
        <fullName evidence="1">F-box domain-containing protein</fullName>
    </recommendedName>
</protein>
<dbReference type="Gene3D" id="1.20.1280.50">
    <property type="match status" value="1"/>
</dbReference>
<dbReference type="Proteomes" id="UP001141552">
    <property type="component" value="Unassembled WGS sequence"/>
</dbReference>
<proteinExistence type="predicted"/>